<dbReference type="PANTHER" id="PTHR36050">
    <property type="entry name" value="O-FUCOSYLTRANSFERASE 30"/>
    <property type="match status" value="1"/>
</dbReference>
<proteinExistence type="predicted"/>
<evidence type="ECO:0000313" key="5">
    <source>
        <dbReference type="Proteomes" id="UP000242381"/>
    </source>
</evidence>
<dbReference type="Pfam" id="PF10250">
    <property type="entry name" value="O-FucT"/>
    <property type="match status" value="1"/>
</dbReference>
<dbReference type="Gene3D" id="3.40.50.11350">
    <property type="match status" value="1"/>
</dbReference>
<evidence type="ECO:0008006" key="6">
    <source>
        <dbReference type="Google" id="ProtNLM"/>
    </source>
</evidence>
<protein>
    <recommendedName>
        <fullName evidence="6">CigA protein</fullName>
    </recommendedName>
</protein>
<dbReference type="VEuPathDB" id="FungiDB:BCV72DRAFT_266183"/>
<dbReference type="Proteomes" id="UP000242381">
    <property type="component" value="Unassembled WGS sequence"/>
</dbReference>
<dbReference type="CDD" id="cd11296">
    <property type="entry name" value="O-FucT_like"/>
    <property type="match status" value="1"/>
</dbReference>
<keyword evidence="3" id="KW-0119">Carbohydrate metabolism</keyword>
<dbReference type="GO" id="GO:0016740">
    <property type="term" value="F:transferase activity"/>
    <property type="evidence" value="ECO:0007669"/>
    <property type="project" value="UniProtKB-KW"/>
</dbReference>
<dbReference type="InterPro" id="IPR019378">
    <property type="entry name" value="GDP-Fuc_O-FucTrfase"/>
</dbReference>
<keyword evidence="2" id="KW-0294">Fucose metabolism</keyword>
<evidence type="ECO:0000256" key="2">
    <source>
        <dbReference type="ARBA" id="ARBA00023253"/>
    </source>
</evidence>
<reference evidence="4 5" key="1">
    <citation type="journal article" date="2016" name="Proc. Natl. Acad. Sci. U.S.A.">
        <title>Lipid metabolic changes in an early divergent fungus govern the establishment of a mutualistic symbiosis with endobacteria.</title>
        <authorList>
            <person name="Lastovetsky O.A."/>
            <person name="Gaspar M.L."/>
            <person name="Mondo S.J."/>
            <person name="LaButti K.M."/>
            <person name="Sandor L."/>
            <person name="Grigoriev I.V."/>
            <person name="Henry S.A."/>
            <person name="Pawlowska T.E."/>
        </authorList>
    </citation>
    <scope>NUCLEOTIDE SEQUENCE [LARGE SCALE GENOMIC DNA]</scope>
    <source>
        <strain evidence="4 5">ATCC 11559</strain>
    </source>
</reference>
<keyword evidence="1" id="KW-0808">Transferase</keyword>
<dbReference type="OMA" id="HPVYTHQ"/>
<evidence type="ECO:0000256" key="3">
    <source>
        <dbReference type="ARBA" id="ARBA00023277"/>
    </source>
</evidence>
<sequence>MTDDVENISPLEPWMFQDTNVVKLFIKFQQAVINKTTNQLLFIESSVHELLSLSNILLLCTSQHSPLCMNMFSEDILVELNKEMLAECMDFKQDMCDDTCMKLTRFMNNMNSKLQSKDDVEIDLLALGRSLCLLQGSLLRGITVAMCKFLLIAIKNKKCISELLYLFLSSTSSSTSADTIVNSQQSFYQQDYNEKDNQKVKDDIIPVTMPDPFELHKPDSTEKFITYLPHSGFHNQRISLENAFLLASYLNRTLLLPPVYLASPAFPWLRFDKMYERILLQTKNGIEYCGQLREGEPLPSECLNYAHWTSVPWTFFYDFEGISKKIRVIFRNDMSLEWIRDELSSDIYFIKDNSPFDYRIYDLPESQTPLQRFVHRLELDALEAIQAKVIHFGSLFGSYRVLAQSEEHKDLLTWVRRNMVFQNPVLLQTASRIINQLGGVKQFVGIHLRVGDGLFKVRASINVDDIYHQLVNEYTDLTVDEVAQYDTRHDDDRKEDTNYEVKQLRDTPVLESVQQPIQVTHPPDTILQARLGTSTKHHLKCQSSDGRNNQFAKTTIYIATDCPNPREHPLLQKIFKTFPCVFVLSDFKSDLKELTKIKVVEDNVHLESYLIPMIDAIIAAQGFDFYGTNSSTFSTYIERQLHPMYTDEPIKLFDAPSL</sequence>
<evidence type="ECO:0000256" key="1">
    <source>
        <dbReference type="ARBA" id="ARBA00022679"/>
    </source>
</evidence>
<dbReference type="AlphaFoldDB" id="A0A1X0RR86"/>
<gene>
    <name evidence="4" type="ORF">BCV71DRAFT_257907</name>
</gene>
<dbReference type="GO" id="GO:0006004">
    <property type="term" value="P:fucose metabolic process"/>
    <property type="evidence" value="ECO:0007669"/>
    <property type="project" value="UniProtKB-KW"/>
</dbReference>
<name>A0A1X0RR86_RHIZD</name>
<dbReference type="EMBL" id="KV921464">
    <property type="protein sequence ID" value="ORE14576.1"/>
    <property type="molecule type" value="Genomic_DNA"/>
</dbReference>
<evidence type="ECO:0000313" key="4">
    <source>
        <dbReference type="EMBL" id="ORE14576.1"/>
    </source>
</evidence>
<dbReference type="VEuPathDB" id="FungiDB:BCV72DRAFT_255923"/>
<dbReference type="PANTHER" id="PTHR36050:SF1">
    <property type="entry name" value="O-FUCOSYLTRANSFERASE 30"/>
    <property type="match status" value="1"/>
</dbReference>
<accession>A0A1X0RR86</accession>
<organism evidence="4 5">
    <name type="scientific">Rhizopus microsporus</name>
    <dbReference type="NCBI Taxonomy" id="58291"/>
    <lineage>
        <taxon>Eukaryota</taxon>
        <taxon>Fungi</taxon>
        <taxon>Fungi incertae sedis</taxon>
        <taxon>Mucoromycota</taxon>
        <taxon>Mucoromycotina</taxon>
        <taxon>Mucoromycetes</taxon>
        <taxon>Mucorales</taxon>
        <taxon>Mucorineae</taxon>
        <taxon>Rhizopodaceae</taxon>
        <taxon>Rhizopus</taxon>
    </lineage>
</organism>